<keyword evidence="1" id="KW-0812">Transmembrane</keyword>
<keyword evidence="3" id="KW-1185">Reference proteome</keyword>
<name>A0A6I3SGT4_HELMO</name>
<dbReference type="InterPro" id="IPR025470">
    <property type="entry name" value="DUF4321"/>
</dbReference>
<comment type="caution">
    <text evidence="2">The sequence shown here is derived from an EMBL/GenBank/DDBJ whole genome shotgun (WGS) entry which is preliminary data.</text>
</comment>
<reference evidence="2 3" key="1">
    <citation type="submission" date="2019-11" db="EMBL/GenBank/DDBJ databases">
        <title>Whole-genome sequence of a the green, strictly anaerobic photosynthetic bacterium Heliobacillus mobilis DSM 6151.</title>
        <authorList>
            <person name="Kyndt J.A."/>
            <person name="Meyer T.E."/>
        </authorList>
    </citation>
    <scope>NUCLEOTIDE SEQUENCE [LARGE SCALE GENOMIC DNA]</scope>
    <source>
        <strain evidence="2 3">DSM 6151</strain>
    </source>
</reference>
<dbReference type="AlphaFoldDB" id="A0A6I3SGT4"/>
<feature type="transmembrane region" description="Helical" evidence="1">
    <location>
        <begin position="52"/>
        <end position="82"/>
    </location>
</feature>
<protein>
    <submittedName>
        <fullName evidence="2">DUF4321 domain-containing protein</fullName>
    </submittedName>
</protein>
<dbReference type="RefSeq" id="WP_155475145.1">
    <property type="nucleotide sequence ID" value="NZ_WNKU01000002.1"/>
</dbReference>
<keyword evidence="1" id="KW-1133">Transmembrane helix</keyword>
<gene>
    <name evidence="2" type="ORF">GJ688_03530</name>
</gene>
<sequence length="85" mass="8686">MKGFRGGAGQAGMLIILLIAGAIVGSLIGEALSPVVPVLKYSKNVDLGPANFNLVSFSVTLGLGIKLNLAGALGMIAGIFVYRRL</sequence>
<dbReference type="Proteomes" id="UP000430670">
    <property type="component" value="Unassembled WGS sequence"/>
</dbReference>
<proteinExistence type="predicted"/>
<feature type="transmembrane region" description="Helical" evidence="1">
    <location>
        <begin position="12"/>
        <end position="32"/>
    </location>
</feature>
<keyword evidence="1" id="KW-0472">Membrane</keyword>
<organism evidence="2 3">
    <name type="scientific">Heliobacterium mobile</name>
    <name type="common">Heliobacillus mobilis</name>
    <dbReference type="NCBI Taxonomy" id="28064"/>
    <lineage>
        <taxon>Bacteria</taxon>
        <taxon>Bacillati</taxon>
        <taxon>Bacillota</taxon>
        <taxon>Clostridia</taxon>
        <taxon>Eubacteriales</taxon>
        <taxon>Heliobacteriaceae</taxon>
        <taxon>Heliobacterium</taxon>
    </lineage>
</organism>
<evidence type="ECO:0000313" key="2">
    <source>
        <dbReference type="EMBL" id="MTV48051.1"/>
    </source>
</evidence>
<dbReference type="EMBL" id="WNKU01000002">
    <property type="protein sequence ID" value="MTV48051.1"/>
    <property type="molecule type" value="Genomic_DNA"/>
</dbReference>
<accession>A0A6I3SGT4</accession>
<evidence type="ECO:0000256" key="1">
    <source>
        <dbReference type="SAM" id="Phobius"/>
    </source>
</evidence>
<dbReference type="Pfam" id="PF14209">
    <property type="entry name" value="DUF4321"/>
    <property type="match status" value="1"/>
</dbReference>
<evidence type="ECO:0000313" key="3">
    <source>
        <dbReference type="Proteomes" id="UP000430670"/>
    </source>
</evidence>
<dbReference type="OrthoDB" id="1787455at2"/>